<proteinExistence type="predicted"/>
<dbReference type="Proteomes" id="UP001207468">
    <property type="component" value="Unassembled WGS sequence"/>
</dbReference>
<protein>
    <submittedName>
        <fullName evidence="1">Uncharacterized protein</fullName>
    </submittedName>
</protein>
<comment type="caution">
    <text evidence="1">The sequence shown here is derived from an EMBL/GenBank/DDBJ whole genome shotgun (WGS) entry which is preliminary data.</text>
</comment>
<keyword evidence="2" id="KW-1185">Reference proteome</keyword>
<dbReference type="EMBL" id="JAGFNK010000359">
    <property type="protein sequence ID" value="KAI9451781.1"/>
    <property type="molecule type" value="Genomic_DNA"/>
</dbReference>
<reference evidence="1" key="1">
    <citation type="submission" date="2021-03" db="EMBL/GenBank/DDBJ databases">
        <title>Evolutionary priming and transition to the ectomycorrhizal habit in an iconic lineage of mushroom-forming fungi: is preadaptation a requirement?</title>
        <authorList>
            <consortium name="DOE Joint Genome Institute"/>
            <person name="Looney B.P."/>
            <person name="Miyauchi S."/>
            <person name="Morin E."/>
            <person name="Drula E."/>
            <person name="Courty P.E."/>
            <person name="Chicoki N."/>
            <person name="Fauchery L."/>
            <person name="Kohler A."/>
            <person name="Kuo A."/>
            <person name="LaButti K."/>
            <person name="Pangilinan J."/>
            <person name="Lipzen A."/>
            <person name="Riley R."/>
            <person name="Andreopoulos W."/>
            <person name="He G."/>
            <person name="Johnson J."/>
            <person name="Barry K.W."/>
            <person name="Grigoriev I.V."/>
            <person name="Nagy L."/>
            <person name="Hibbett D."/>
            <person name="Henrissat B."/>
            <person name="Matheny P.B."/>
            <person name="Labbe J."/>
            <person name="Martin A.F."/>
        </authorList>
    </citation>
    <scope>NUCLEOTIDE SEQUENCE</scope>
    <source>
        <strain evidence="1">BPL698</strain>
    </source>
</reference>
<accession>A0ACC0TWH3</accession>
<sequence>MGRKGHLSAKASPPHPPLEEIELWVPNPHAKFGPPKRKRTEGGERRGLSKKRRVTTEIENFSGQESSPLPSSPRPPILPMSQIIALREEEEESQSQPLDSKLTSDQSGRPAPSSIEPSSSVNEPSRSRNGTLAERRAFEARLRLVELRRAGAGFGSLAKGRAGALNPSQSSERPPPHVIFKQVMDGMKSPTQSQITFSRTSGDERLVGASSGERRRVDLRDDSEEDLIIQNQSGQDTNGGSLPPGNVHNDELSSEDEVPASVSGSYRSHSHDASPHVSLGGQLAAALDLLHRKSEEISELRATVNMLRGRTADGKAKSVHMRASNRAPHNGEEPHYLATGVQTDRDDEALVALNSERAQWTGEKRTLQDEAEALRNEKALALADVDFFREQYQRASAFASTTRSENEELSARAALAESQATKGVALVRATLEVRVTKLEAEVRKYKALSEMLTERARRTGDDVRYRASLAFELEREFKQLHRRFEETEEELEDTKDKLRVKKRTNTRLRRRLASLERKEQADLTKSPVQELALWSDEKDDTDYSPGESPLLSSGSGSGRLSPQQQGQGPLNEGEPKPSDREVGQLAPISLDEDAQPSNDDIVYLCLWRPGNPSGHCDAVLSSKEKLLEHVASRHLSCH</sequence>
<evidence type="ECO:0000313" key="2">
    <source>
        <dbReference type="Proteomes" id="UP001207468"/>
    </source>
</evidence>
<gene>
    <name evidence="1" type="ORF">F5148DRAFT_1378785</name>
</gene>
<evidence type="ECO:0000313" key="1">
    <source>
        <dbReference type="EMBL" id="KAI9451781.1"/>
    </source>
</evidence>
<organism evidence="1 2">
    <name type="scientific">Russula earlei</name>
    <dbReference type="NCBI Taxonomy" id="71964"/>
    <lineage>
        <taxon>Eukaryota</taxon>
        <taxon>Fungi</taxon>
        <taxon>Dikarya</taxon>
        <taxon>Basidiomycota</taxon>
        <taxon>Agaricomycotina</taxon>
        <taxon>Agaricomycetes</taxon>
        <taxon>Russulales</taxon>
        <taxon>Russulaceae</taxon>
        <taxon>Russula</taxon>
    </lineage>
</organism>
<name>A0ACC0TWH3_9AGAM</name>